<keyword evidence="2" id="KW-1185">Reference proteome</keyword>
<dbReference type="Proteomes" id="UP000654075">
    <property type="component" value="Unassembled WGS sequence"/>
</dbReference>
<feature type="non-terminal residue" evidence="1">
    <location>
        <position position="1"/>
    </location>
</feature>
<dbReference type="AlphaFoldDB" id="A0A813GAQ8"/>
<accession>A0A813GAQ8</accession>
<comment type="caution">
    <text evidence="1">The sequence shown here is derived from an EMBL/GenBank/DDBJ whole genome shotgun (WGS) entry which is preliminary data.</text>
</comment>
<organism evidence="1 2">
    <name type="scientific">Polarella glacialis</name>
    <name type="common">Dinoflagellate</name>
    <dbReference type="NCBI Taxonomy" id="89957"/>
    <lineage>
        <taxon>Eukaryota</taxon>
        <taxon>Sar</taxon>
        <taxon>Alveolata</taxon>
        <taxon>Dinophyceae</taxon>
        <taxon>Suessiales</taxon>
        <taxon>Suessiaceae</taxon>
        <taxon>Polarella</taxon>
    </lineage>
</organism>
<reference evidence="1" key="1">
    <citation type="submission" date="2021-02" db="EMBL/GenBank/DDBJ databases">
        <authorList>
            <person name="Dougan E. K."/>
            <person name="Rhodes N."/>
            <person name="Thang M."/>
            <person name="Chan C."/>
        </authorList>
    </citation>
    <scope>NUCLEOTIDE SEQUENCE</scope>
</reference>
<feature type="non-terminal residue" evidence="1">
    <location>
        <position position="155"/>
    </location>
</feature>
<gene>
    <name evidence="1" type="ORF">PGLA1383_LOCUS39676</name>
</gene>
<name>A0A813GAQ8_POLGL</name>
<sequence>MPPLVKLSLDTFAAWRAGVPESEVLHVKGFGCNVGSYYDADALDATRDFSLIAWDGDLQNAAFTRLVPKFLASRETNKVVAFRIRSQLDAFLADWKDVADSFPGRMAVVPVDMDQPEFSGAARLEVLQDLQRMEGQSVDTQGYALLGRLALRHGA</sequence>
<proteinExistence type="predicted"/>
<dbReference type="EMBL" id="CAJNNV010027916">
    <property type="protein sequence ID" value="CAE8622184.1"/>
    <property type="molecule type" value="Genomic_DNA"/>
</dbReference>
<evidence type="ECO:0000313" key="1">
    <source>
        <dbReference type="EMBL" id="CAE8622184.1"/>
    </source>
</evidence>
<protein>
    <submittedName>
        <fullName evidence="1">Uncharacterized protein</fullName>
    </submittedName>
</protein>
<evidence type="ECO:0000313" key="2">
    <source>
        <dbReference type="Proteomes" id="UP000654075"/>
    </source>
</evidence>